<dbReference type="InterPro" id="IPR036388">
    <property type="entry name" value="WH-like_DNA-bd_sf"/>
</dbReference>
<keyword evidence="3" id="KW-0804">Transcription</keyword>
<evidence type="ECO:0000256" key="3">
    <source>
        <dbReference type="ARBA" id="ARBA00023163"/>
    </source>
</evidence>
<dbReference type="GO" id="GO:0003677">
    <property type="term" value="F:DNA binding"/>
    <property type="evidence" value="ECO:0007669"/>
    <property type="project" value="UniProtKB-KW"/>
</dbReference>
<dbReference type="Gene3D" id="1.10.10.10">
    <property type="entry name" value="Winged helix-like DNA-binding domain superfamily/Winged helix DNA-binding domain"/>
    <property type="match status" value="1"/>
</dbReference>
<dbReference type="Pfam" id="PF00392">
    <property type="entry name" value="GntR"/>
    <property type="match status" value="1"/>
</dbReference>
<keyword evidence="2" id="KW-0238">DNA-binding</keyword>
<dbReference type="AlphaFoldDB" id="A0A4R2RAN7"/>
<organism evidence="5 6">
    <name type="scientific">Tamaricihabitans halophyticus</name>
    <dbReference type="NCBI Taxonomy" id="1262583"/>
    <lineage>
        <taxon>Bacteria</taxon>
        <taxon>Bacillati</taxon>
        <taxon>Actinomycetota</taxon>
        <taxon>Actinomycetes</taxon>
        <taxon>Pseudonocardiales</taxon>
        <taxon>Pseudonocardiaceae</taxon>
        <taxon>Tamaricihabitans</taxon>
    </lineage>
</organism>
<keyword evidence="1" id="KW-0805">Transcription regulation</keyword>
<dbReference type="SUPFAM" id="SSF48008">
    <property type="entry name" value="GntR ligand-binding domain-like"/>
    <property type="match status" value="1"/>
</dbReference>
<dbReference type="SUPFAM" id="SSF46785">
    <property type="entry name" value="Winged helix' DNA-binding domain"/>
    <property type="match status" value="1"/>
</dbReference>
<reference evidence="5 6" key="1">
    <citation type="submission" date="2019-03" db="EMBL/GenBank/DDBJ databases">
        <title>Genomic Encyclopedia of Type Strains, Phase IV (KMG-IV): sequencing the most valuable type-strain genomes for metagenomic binning, comparative biology and taxonomic classification.</title>
        <authorList>
            <person name="Goeker M."/>
        </authorList>
    </citation>
    <scope>NUCLEOTIDE SEQUENCE [LARGE SCALE GENOMIC DNA]</scope>
    <source>
        <strain evidence="5 6">DSM 45765</strain>
    </source>
</reference>
<dbReference type="SMART" id="SM00345">
    <property type="entry name" value="HTH_GNTR"/>
    <property type="match status" value="1"/>
</dbReference>
<gene>
    <name evidence="5" type="ORF">EV191_101428</name>
</gene>
<protein>
    <submittedName>
        <fullName evidence="5">GntR family transcriptional regulator</fullName>
    </submittedName>
</protein>
<dbReference type="PANTHER" id="PTHR43537">
    <property type="entry name" value="TRANSCRIPTIONAL REGULATOR, GNTR FAMILY"/>
    <property type="match status" value="1"/>
</dbReference>
<name>A0A4R2RAN7_9PSEU</name>
<dbReference type="InterPro" id="IPR000524">
    <property type="entry name" value="Tscrpt_reg_HTH_GntR"/>
</dbReference>
<dbReference type="PROSITE" id="PS50949">
    <property type="entry name" value="HTH_GNTR"/>
    <property type="match status" value="1"/>
</dbReference>
<evidence type="ECO:0000256" key="1">
    <source>
        <dbReference type="ARBA" id="ARBA00023015"/>
    </source>
</evidence>
<feature type="domain" description="HTH gntR-type" evidence="4">
    <location>
        <begin position="22"/>
        <end position="89"/>
    </location>
</feature>
<evidence type="ECO:0000313" key="5">
    <source>
        <dbReference type="EMBL" id="TCP56485.1"/>
    </source>
</evidence>
<dbReference type="InterPro" id="IPR036390">
    <property type="entry name" value="WH_DNA-bd_sf"/>
</dbReference>
<dbReference type="InterPro" id="IPR008920">
    <property type="entry name" value="TF_FadR/GntR_C"/>
</dbReference>
<dbReference type="GO" id="GO:0003700">
    <property type="term" value="F:DNA-binding transcription factor activity"/>
    <property type="evidence" value="ECO:0007669"/>
    <property type="project" value="InterPro"/>
</dbReference>
<dbReference type="SMART" id="SM00895">
    <property type="entry name" value="FCD"/>
    <property type="match status" value="1"/>
</dbReference>
<keyword evidence="6" id="KW-1185">Reference proteome</keyword>
<dbReference type="InterPro" id="IPR011711">
    <property type="entry name" value="GntR_C"/>
</dbReference>
<comment type="caution">
    <text evidence="5">The sequence shown here is derived from an EMBL/GenBank/DDBJ whole genome shotgun (WGS) entry which is preliminary data.</text>
</comment>
<sequence length="229" mass="24728">MKGEQAMPAGRAITDGAPLRVTSTTDALVAELRGRILGGTLRPGEPLPEIALANSFGVARPTVRSALQELVNRNLLHRPAGKSAMVPVLTVDDVHDLYFVRAPLEFQAVTAIASNGLDTPAARRALAAMEALPADASWADRVQAHTAFHIALVDAAESPRLSRLYPPLQEEMQLCLAQLHSSYPEPGDLAREHRILLDAVTSGEVDTAKKTMHEHLTHAVRQFTSQSQD</sequence>
<dbReference type="CDD" id="cd07377">
    <property type="entry name" value="WHTH_GntR"/>
    <property type="match status" value="1"/>
</dbReference>
<dbReference type="Proteomes" id="UP000294911">
    <property type="component" value="Unassembled WGS sequence"/>
</dbReference>
<proteinExistence type="predicted"/>
<evidence type="ECO:0000313" key="6">
    <source>
        <dbReference type="Proteomes" id="UP000294911"/>
    </source>
</evidence>
<dbReference type="EMBL" id="SLXQ01000001">
    <property type="protein sequence ID" value="TCP56485.1"/>
    <property type="molecule type" value="Genomic_DNA"/>
</dbReference>
<dbReference type="Pfam" id="PF07729">
    <property type="entry name" value="FCD"/>
    <property type="match status" value="1"/>
</dbReference>
<evidence type="ECO:0000259" key="4">
    <source>
        <dbReference type="PROSITE" id="PS50949"/>
    </source>
</evidence>
<accession>A0A4R2RAN7</accession>
<dbReference type="PANTHER" id="PTHR43537:SF5">
    <property type="entry name" value="UXU OPERON TRANSCRIPTIONAL REGULATOR"/>
    <property type="match status" value="1"/>
</dbReference>
<dbReference type="Gene3D" id="1.20.120.530">
    <property type="entry name" value="GntR ligand-binding domain-like"/>
    <property type="match status" value="1"/>
</dbReference>
<evidence type="ECO:0000256" key="2">
    <source>
        <dbReference type="ARBA" id="ARBA00023125"/>
    </source>
</evidence>